<sequence>MLNCKYCNYFKCASEAGEVLSRFGYTNFSMADSGEPTGVCDYTGVIFDREIEELDIEYPCNSFEAKRFPLPVKVEEAYWKYNYIKNHKKAETKRVSKIA</sequence>
<evidence type="ECO:0000313" key="2">
    <source>
        <dbReference type="Proteomes" id="UP000253034"/>
    </source>
</evidence>
<dbReference type="AlphaFoldDB" id="A0A369AJS2"/>
<evidence type="ECO:0000313" key="1">
    <source>
        <dbReference type="EMBL" id="RCX09632.1"/>
    </source>
</evidence>
<gene>
    <name evidence="1" type="ORF">DFR58_13436</name>
</gene>
<dbReference type="RefSeq" id="WP_114299799.1">
    <property type="nucleotide sequence ID" value="NZ_QPJT01000034.1"/>
</dbReference>
<name>A0A369AJS2_9FIRM</name>
<comment type="caution">
    <text evidence="1">The sequence shown here is derived from an EMBL/GenBank/DDBJ whole genome shotgun (WGS) entry which is preliminary data.</text>
</comment>
<proteinExistence type="predicted"/>
<dbReference type="EMBL" id="QPJT01000034">
    <property type="protein sequence ID" value="RCX09632.1"/>
    <property type="molecule type" value="Genomic_DNA"/>
</dbReference>
<accession>A0A369AJS2</accession>
<dbReference type="Proteomes" id="UP000253034">
    <property type="component" value="Unassembled WGS sequence"/>
</dbReference>
<keyword evidence="2" id="KW-1185">Reference proteome</keyword>
<reference evidence="1 2" key="1">
    <citation type="submission" date="2018-07" db="EMBL/GenBank/DDBJ databases">
        <title>Genomic Encyclopedia of Type Strains, Phase IV (KMG-IV): sequencing the most valuable type-strain genomes for metagenomic binning, comparative biology and taxonomic classification.</title>
        <authorList>
            <person name="Goeker M."/>
        </authorList>
    </citation>
    <scope>NUCLEOTIDE SEQUENCE [LARGE SCALE GENOMIC DNA]</scope>
    <source>
        <strain evidence="1 2">DSM 27016</strain>
    </source>
</reference>
<organism evidence="1 2">
    <name type="scientific">Anaerobacterium chartisolvens</name>
    <dbReference type="NCBI Taxonomy" id="1297424"/>
    <lineage>
        <taxon>Bacteria</taxon>
        <taxon>Bacillati</taxon>
        <taxon>Bacillota</taxon>
        <taxon>Clostridia</taxon>
        <taxon>Eubacteriales</taxon>
        <taxon>Oscillospiraceae</taxon>
        <taxon>Anaerobacterium</taxon>
    </lineage>
</organism>
<protein>
    <submittedName>
        <fullName evidence="1">Uncharacterized protein</fullName>
    </submittedName>
</protein>